<keyword evidence="2" id="KW-1185">Reference proteome</keyword>
<dbReference type="Proteomes" id="UP000323824">
    <property type="component" value="Chromosome"/>
</dbReference>
<protein>
    <submittedName>
        <fullName evidence="1">Uncharacterized protein</fullName>
    </submittedName>
</protein>
<reference evidence="1 2" key="1">
    <citation type="submission" date="2019-02" db="EMBL/GenBank/DDBJ databases">
        <authorList>
            <person name="Fomenkov A."/>
            <person name="Dubinina G."/>
            <person name="Grabovich M."/>
            <person name="Vincze T."/>
            <person name="Roberts R.J."/>
        </authorList>
    </citation>
    <scope>NUCLEOTIDE SEQUENCE [LARGE SCALE GENOMIC DNA]</scope>
    <source>
        <strain evidence="1 2">P</strain>
    </source>
</reference>
<accession>A0A5C1QHB9</accession>
<dbReference type="EMBL" id="CP035807">
    <property type="protein sequence ID" value="QEN05944.1"/>
    <property type="molecule type" value="Genomic_DNA"/>
</dbReference>
<name>A0A5C1QHB9_9SPIO</name>
<reference evidence="1 2" key="2">
    <citation type="submission" date="2019-09" db="EMBL/GenBank/DDBJ databases">
        <title>Complete Genome Sequence and Methylome Analysis of free living Spirochaetas.</title>
        <authorList>
            <person name="Leshcheva N."/>
            <person name="Mikheeva N."/>
        </authorList>
    </citation>
    <scope>NUCLEOTIDE SEQUENCE [LARGE SCALE GENOMIC DNA]</scope>
    <source>
        <strain evidence="1 2">P</strain>
    </source>
</reference>
<dbReference type="KEGG" id="sper:EW093_14985"/>
<organism evidence="1 2">
    <name type="scientific">Thiospirochaeta perfilievii</name>
    <dbReference type="NCBI Taxonomy" id="252967"/>
    <lineage>
        <taxon>Bacteria</taxon>
        <taxon>Pseudomonadati</taxon>
        <taxon>Spirochaetota</taxon>
        <taxon>Spirochaetia</taxon>
        <taxon>Spirochaetales</taxon>
        <taxon>Spirochaetaceae</taxon>
        <taxon>Thiospirochaeta</taxon>
    </lineage>
</organism>
<proteinExistence type="predicted"/>
<evidence type="ECO:0000313" key="2">
    <source>
        <dbReference type="Proteomes" id="UP000323824"/>
    </source>
</evidence>
<dbReference type="AlphaFoldDB" id="A0A5C1QHB9"/>
<evidence type="ECO:0000313" key="1">
    <source>
        <dbReference type="EMBL" id="QEN05944.1"/>
    </source>
</evidence>
<sequence length="327" mass="37383">MNILDTTLLKYFEDKDPKPLEALIYSPSQIIESMVIPSNHVLLDEAILILDVLNSYNNGITGDDKEAELLDIPECSPLYSFRCGVLAIKEFYNNNQTLVTEYLNEVAESSPVKNLNKYLIKGRDTALFVQDKNLVTSVDALKEVIENSLIDMYPKTVKLLLDDIENVKEDELLNTILTIVEESVDNIPLEVIHKSIIPFIPISESTRLMALGTMYKFPVKSLGYLFSYANLAEFDDSDDENFKALLLIIKDIVKALIKEKYIFTNREEKRQFTKESNIFIHILRDFHTLEFKESSNPLTNLKRALDFKIVANNSNTNIDKVVQGELF</sequence>
<dbReference type="RefSeq" id="WP_149569178.1">
    <property type="nucleotide sequence ID" value="NZ_CP035807.1"/>
</dbReference>
<gene>
    <name evidence="1" type="ORF">EW093_14985</name>
</gene>